<evidence type="ECO:0000313" key="15">
    <source>
        <dbReference type="EMBL" id="KAJ8261228.1"/>
    </source>
</evidence>
<feature type="region of interest" description="Disordered" evidence="14">
    <location>
        <begin position="163"/>
        <end position="216"/>
    </location>
</feature>
<keyword evidence="7" id="KW-0010">Activator</keyword>
<dbReference type="Proteomes" id="UP001152803">
    <property type="component" value="Unassembled WGS sequence"/>
</dbReference>
<dbReference type="OrthoDB" id="9445365at2759"/>
<evidence type="ECO:0000256" key="8">
    <source>
        <dbReference type="ARBA" id="ARBA00023163"/>
    </source>
</evidence>
<evidence type="ECO:0000256" key="11">
    <source>
        <dbReference type="ARBA" id="ARBA00031136"/>
    </source>
</evidence>
<evidence type="ECO:0000256" key="2">
    <source>
        <dbReference type="ARBA" id="ARBA00007979"/>
    </source>
</evidence>
<dbReference type="CDD" id="cd22590">
    <property type="entry name" value="McIdas_CC"/>
    <property type="match status" value="1"/>
</dbReference>
<comment type="subcellular location">
    <subcellularLocation>
        <location evidence="1">Nucleus</location>
    </subcellularLocation>
</comment>
<dbReference type="GO" id="GO:0045786">
    <property type="term" value="P:negative regulation of cell cycle"/>
    <property type="evidence" value="ECO:0007669"/>
    <property type="project" value="TreeGrafter"/>
</dbReference>
<dbReference type="SUPFAM" id="SSF111469">
    <property type="entry name" value="Geminin coiled-coil domain"/>
    <property type="match status" value="1"/>
</dbReference>
<organism evidence="15 16">
    <name type="scientific">Conger conger</name>
    <name type="common">Conger eel</name>
    <name type="synonym">Muraena conger</name>
    <dbReference type="NCBI Taxonomy" id="82655"/>
    <lineage>
        <taxon>Eukaryota</taxon>
        <taxon>Metazoa</taxon>
        <taxon>Chordata</taxon>
        <taxon>Craniata</taxon>
        <taxon>Vertebrata</taxon>
        <taxon>Euteleostomi</taxon>
        <taxon>Actinopterygii</taxon>
        <taxon>Neopterygii</taxon>
        <taxon>Teleostei</taxon>
        <taxon>Anguilliformes</taxon>
        <taxon>Congridae</taxon>
        <taxon>Conger</taxon>
    </lineage>
</organism>
<keyword evidence="10" id="KW-0131">Cell cycle</keyword>
<dbReference type="AlphaFoldDB" id="A0A9Q1HUB1"/>
<keyword evidence="9" id="KW-0539">Nucleus</keyword>
<name>A0A9Q1HUB1_CONCO</name>
<dbReference type="GO" id="GO:0005634">
    <property type="term" value="C:nucleus"/>
    <property type="evidence" value="ECO:0007669"/>
    <property type="project" value="UniProtKB-SubCell"/>
</dbReference>
<dbReference type="EMBL" id="JAFJMO010000012">
    <property type="protein sequence ID" value="KAJ8261228.1"/>
    <property type="molecule type" value="Genomic_DNA"/>
</dbReference>
<evidence type="ECO:0000256" key="6">
    <source>
        <dbReference type="ARBA" id="ARBA00023054"/>
    </source>
</evidence>
<sequence length="297" mass="33298">MATKTCNYLPFPSCDYDFKNSGTFHSFYGFHDSSAALQEIPDLSVLQQPSLDLVELEWSCPELSGLVSPESHNLHVPHAFQSPTPLQSPSGSFSSVDCYWRDKADLNQRALGDALKTNDQLSVSLNKKQEEILALQERNNQLKELASQAKHLASILDLLTQSTNRDCPTTDATNQRTGVKRQRQDNLQTPSVDPRDQVNDRNIDLGRGPKQPKLHQDVEPVNQCQIERINMYGAFSRLQVNTSCCPVSASSSCSEEGMCFRTSIRDHCTIRTLVFPQGRTFTSKVPSGGYRFRWVPC</sequence>
<comment type="caution">
    <text evidence="15">The sequence shown here is derived from an EMBL/GenBank/DDBJ whole genome shotgun (WGS) entry which is preliminary data.</text>
</comment>
<protein>
    <recommendedName>
        <fullName evidence="3">Multicilin</fullName>
    </recommendedName>
    <alternativeName>
        <fullName evidence="11">Multiciliate differentiation and DNA synthesis-associated cell cycle protein</fullName>
    </alternativeName>
    <alternativeName>
        <fullName evidence="12">Protein Idas</fullName>
    </alternativeName>
</protein>
<proteinExistence type="inferred from homology"/>
<evidence type="ECO:0000256" key="13">
    <source>
        <dbReference type="SAM" id="Coils"/>
    </source>
</evidence>
<feature type="compositionally biased region" description="Basic and acidic residues" evidence="14">
    <location>
        <begin position="193"/>
        <end position="204"/>
    </location>
</feature>
<dbReference type="GO" id="GO:0008156">
    <property type="term" value="P:negative regulation of DNA replication"/>
    <property type="evidence" value="ECO:0007669"/>
    <property type="project" value="TreeGrafter"/>
</dbReference>
<dbReference type="GO" id="GO:0030030">
    <property type="term" value="P:cell projection organization"/>
    <property type="evidence" value="ECO:0007669"/>
    <property type="project" value="UniProtKB-KW"/>
</dbReference>
<dbReference type="Gene3D" id="1.20.5.1180">
    <property type="entry name" value="Geminin coiled-coil domain"/>
    <property type="match status" value="1"/>
</dbReference>
<accession>A0A9Q1HUB1</accession>
<evidence type="ECO:0000256" key="1">
    <source>
        <dbReference type="ARBA" id="ARBA00004123"/>
    </source>
</evidence>
<keyword evidence="16" id="KW-1185">Reference proteome</keyword>
<evidence type="ECO:0000256" key="3">
    <source>
        <dbReference type="ARBA" id="ARBA00018222"/>
    </source>
</evidence>
<evidence type="ECO:0000256" key="12">
    <source>
        <dbReference type="ARBA" id="ARBA00033197"/>
    </source>
</evidence>
<dbReference type="InterPro" id="IPR022786">
    <property type="entry name" value="Geminin/Multicilin"/>
</dbReference>
<dbReference type="PANTHER" id="PTHR13372">
    <property type="entry name" value="GEMININ"/>
    <property type="match status" value="1"/>
</dbReference>
<keyword evidence="4" id="KW-0970">Cilium biogenesis/degradation</keyword>
<keyword evidence="6 13" id="KW-0175">Coiled coil</keyword>
<evidence type="ECO:0000256" key="7">
    <source>
        <dbReference type="ARBA" id="ARBA00023159"/>
    </source>
</evidence>
<evidence type="ECO:0000256" key="5">
    <source>
        <dbReference type="ARBA" id="ARBA00023015"/>
    </source>
</evidence>
<evidence type="ECO:0000313" key="16">
    <source>
        <dbReference type="Proteomes" id="UP001152803"/>
    </source>
</evidence>
<keyword evidence="8" id="KW-0804">Transcription</keyword>
<dbReference type="Pfam" id="PF07412">
    <property type="entry name" value="Geminin"/>
    <property type="match status" value="1"/>
</dbReference>
<reference evidence="15" key="1">
    <citation type="journal article" date="2023" name="Science">
        <title>Genome structures resolve the early diversification of teleost fishes.</title>
        <authorList>
            <person name="Parey E."/>
            <person name="Louis A."/>
            <person name="Montfort J."/>
            <person name="Bouchez O."/>
            <person name="Roques C."/>
            <person name="Iampietro C."/>
            <person name="Lluch J."/>
            <person name="Castinel A."/>
            <person name="Donnadieu C."/>
            <person name="Desvignes T."/>
            <person name="Floi Bucao C."/>
            <person name="Jouanno E."/>
            <person name="Wen M."/>
            <person name="Mejri S."/>
            <person name="Dirks R."/>
            <person name="Jansen H."/>
            <person name="Henkel C."/>
            <person name="Chen W.J."/>
            <person name="Zahm M."/>
            <person name="Cabau C."/>
            <person name="Klopp C."/>
            <person name="Thompson A.W."/>
            <person name="Robinson-Rechavi M."/>
            <person name="Braasch I."/>
            <person name="Lecointre G."/>
            <person name="Bobe J."/>
            <person name="Postlethwait J.H."/>
            <person name="Berthelot C."/>
            <person name="Roest Crollius H."/>
            <person name="Guiguen Y."/>
        </authorList>
    </citation>
    <scope>NUCLEOTIDE SEQUENCE</scope>
    <source>
        <strain evidence="15">Concon-B</strain>
    </source>
</reference>
<evidence type="ECO:0000256" key="9">
    <source>
        <dbReference type="ARBA" id="ARBA00023242"/>
    </source>
</evidence>
<feature type="compositionally biased region" description="Polar residues" evidence="14">
    <location>
        <begin position="163"/>
        <end position="177"/>
    </location>
</feature>
<keyword evidence="5" id="KW-0805">Transcription regulation</keyword>
<comment type="similarity">
    <text evidence="2">Belongs to the geminin family.</text>
</comment>
<feature type="coiled-coil region" evidence="13">
    <location>
        <begin position="118"/>
        <end position="152"/>
    </location>
</feature>
<evidence type="ECO:0000256" key="14">
    <source>
        <dbReference type="SAM" id="MobiDB-lite"/>
    </source>
</evidence>
<evidence type="ECO:0000256" key="4">
    <source>
        <dbReference type="ARBA" id="ARBA00022794"/>
    </source>
</evidence>
<evidence type="ECO:0000256" key="10">
    <source>
        <dbReference type="ARBA" id="ARBA00023306"/>
    </source>
</evidence>
<dbReference type="PANTHER" id="PTHR13372:SF3">
    <property type="entry name" value="MULTICILIN"/>
    <property type="match status" value="1"/>
</dbReference>
<gene>
    <name evidence="15" type="ORF">COCON_G00169510</name>
</gene>